<dbReference type="RefSeq" id="WP_061804746.1">
    <property type="nucleotide sequence ID" value="NZ_FOXX01000005.1"/>
</dbReference>
<evidence type="ECO:0000256" key="4">
    <source>
        <dbReference type="ARBA" id="ARBA00022989"/>
    </source>
</evidence>
<accession>A0A1I5ZWK4</accession>
<evidence type="ECO:0000256" key="2">
    <source>
        <dbReference type="ARBA" id="ARBA00022692"/>
    </source>
</evidence>
<gene>
    <name evidence="6" type="ORF">SAMN02745910_02296</name>
</gene>
<organism evidence="6 7">
    <name type="scientific">Priestia endophytica DSM 13796</name>
    <dbReference type="NCBI Taxonomy" id="1121089"/>
    <lineage>
        <taxon>Bacteria</taxon>
        <taxon>Bacillati</taxon>
        <taxon>Bacillota</taxon>
        <taxon>Bacilli</taxon>
        <taxon>Bacillales</taxon>
        <taxon>Bacillaceae</taxon>
        <taxon>Priestia</taxon>
    </lineage>
</organism>
<dbReference type="GeneID" id="93710952"/>
<dbReference type="PANTHER" id="PTHR33392:SF3">
    <property type="entry name" value="POLYISOPRENYL-TEICHOIC ACID--PEPTIDOGLYCAN TEICHOIC ACID TRANSFERASE TAGT"/>
    <property type="match status" value="1"/>
</dbReference>
<comment type="caution">
    <text evidence="6">The sequence shown here is derived from an EMBL/GenBank/DDBJ whole genome shotgun (WGS) entry which is preliminary data.</text>
</comment>
<dbReference type="Pfam" id="PF03816">
    <property type="entry name" value="LytR_cpsA_psr"/>
    <property type="match status" value="1"/>
</dbReference>
<dbReference type="Proteomes" id="UP000182762">
    <property type="component" value="Unassembled WGS sequence"/>
</dbReference>
<dbReference type="Gene3D" id="3.40.630.190">
    <property type="entry name" value="LCP protein"/>
    <property type="match status" value="1"/>
</dbReference>
<sequence>MSQYRRFQKKVNKRKRRRRLFIFLVLPILLVVGSATAYGFNLFAKAKTAMDESFEKIDRAHSPLREGAIDPDDDNISILFMGIDETEQRNYGNNTRTDGLILATFNKKQKSVKLVSIPRDSYVYIPEEGKENKINHAHASGGSKATMETVEELFDVPVDYYVKLNFKAFMEVVDSLDGVKVNVPYEMYEKNSKDEHNAIHLEKGVQTLNGEEALAFARTRKQDSDIYRGQRQQEVMKAIVNKASSVGSINKYEGVIKAIGDNMKTNLTFNDMLSFYDYATKGTKLDIETLTLEGEDYQPGGTYYYKLNDDSVEKISKKLKKHLEIDSSSN</sequence>
<keyword evidence="4" id="KW-0472">Membrane</keyword>
<proteinExistence type="inferred from homology"/>
<evidence type="ECO:0000256" key="3">
    <source>
        <dbReference type="ARBA" id="ARBA00022968"/>
    </source>
</evidence>
<name>A0A1I5ZWK4_9BACI</name>
<dbReference type="EMBL" id="FOXX01000005">
    <property type="protein sequence ID" value="SFQ60869.1"/>
    <property type="molecule type" value="Genomic_DNA"/>
</dbReference>
<keyword evidence="3" id="KW-0735">Signal-anchor</keyword>
<comment type="similarity">
    <text evidence="1">Belongs to the LytR/CpsA/Psr (LCP) family.</text>
</comment>
<keyword evidence="7" id="KW-1185">Reference proteome</keyword>
<evidence type="ECO:0000256" key="1">
    <source>
        <dbReference type="ARBA" id="ARBA00006068"/>
    </source>
</evidence>
<feature type="domain" description="Cell envelope-related transcriptional attenuator" evidence="5">
    <location>
        <begin position="96"/>
        <end position="244"/>
    </location>
</feature>
<reference evidence="6 7" key="1">
    <citation type="submission" date="2016-10" db="EMBL/GenBank/DDBJ databases">
        <authorList>
            <person name="Varghese N."/>
            <person name="Submissions S."/>
        </authorList>
    </citation>
    <scope>NUCLEOTIDE SEQUENCE [LARGE SCALE GENOMIC DNA]</scope>
    <source>
        <strain evidence="6 7">DSM 13796</strain>
    </source>
</reference>
<keyword evidence="4" id="KW-1133">Transmembrane helix</keyword>
<evidence type="ECO:0000313" key="7">
    <source>
        <dbReference type="Proteomes" id="UP000182762"/>
    </source>
</evidence>
<evidence type="ECO:0000313" key="6">
    <source>
        <dbReference type="EMBL" id="SFQ60869.1"/>
    </source>
</evidence>
<dbReference type="InterPro" id="IPR050922">
    <property type="entry name" value="LytR/CpsA/Psr_CW_biosynth"/>
</dbReference>
<protein>
    <submittedName>
        <fullName evidence="6">Transcriptional attenuator, LytR family</fullName>
    </submittedName>
</protein>
<dbReference type="InterPro" id="IPR004474">
    <property type="entry name" value="LytR_CpsA_psr"/>
</dbReference>
<dbReference type="NCBIfam" id="TIGR00350">
    <property type="entry name" value="lytR_cpsA_psr"/>
    <property type="match status" value="1"/>
</dbReference>
<keyword evidence="2" id="KW-0812">Transmembrane</keyword>
<evidence type="ECO:0000259" key="5">
    <source>
        <dbReference type="Pfam" id="PF03816"/>
    </source>
</evidence>
<dbReference type="PANTHER" id="PTHR33392">
    <property type="entry name" value="POLYISOPRENYL-TEICHOIC ACID--PEPTIDOGLYCAN TEICHOIC ACID TRANSFERASE TAGU"/>
    <property type="match status" value="1"/>
</dbReference>